<accession>A0ABS6F5W0</accession>
<name>A0ABS6F5W0_9FIRM</name>
<evidence type="ECO:0000313" key="2">
    <source>
        <dbReference type="EMBL" id="MBU5625684.1"/>
    </source>
</evidence>
<feature type="compositionally biased region" description="Basic and acidic residues" evidence="1">
    <location>
        <begin position="25"/>
        <end position="45"/>
    </location>
</feature>
<comment type="caution">
    <text evidence="2">The sequence shown here is derived from an EMBL/GenBank/DDBJ whole genome shotgun (WGS) entry which is preliminary data.</text>
</comment>
<feature type="compositionally biased region" description="Polar residues" evidence="1">
    <location>
        <begin position="60"/>
        <end position="69"/>
    </location>
</feature>
<sequence>MSYYRKCPECGAALDPGEKCDCELEPRGNPEKNALEPRGNKEKTAPDGANIKGGREVEQTDSASNYNGR</sequence>
<dbReference type="EMBL" id="JAHLQN010000001">
    <property type="protein sequence ID" value="MBU5625684.1"/>
    <property type="molecule type" value="Genomic_DNA"/>
</dbReference>
<evidence type="ECO:0000313" key="3">
    <source>
        <dbReference type="Proteomes" id="UP000787672"/>
    </source>
</evidence>
<feature type="region of interest" description="Disordered" evidence="1">
    <location>
        <begin position="25"/>
        <end position="69"/>
    </location>
</feature>
<dbReference type="Proteomes" id="UP000787672">
    <property type="component" value="Unassembled WGS sequence"/>
</dbReference>
<keyword evidence="3" id="KW-1185">Reference proteome</keyword>
<gene>
    <name evidence="2" type="ORF">KQI82_01880</name>
</gene>
<dbReference type="RefSeq" id="WP_216557929.1">
    <property type="nucleotide sequence ID" value="NZ_JAHLQN010000001.1"/>
</dbReference>
<proteinExistence type="predicted"/>
<organism evidence="2 3">
    <name type="scientific">Dysosmobacter acutus</name>
    <dbReference type="NCBI Taxonomy" id="2841504"/>
    <lineage>
        <taxon>Bacteria</taxon>
        <taxon>Bacillati</taxon>
        <taxon>Bacillota</taxon>
        <taxon>Clostridia</taxon>
        <taxon>Eubacteriales</taxon>
        <taxon>Oscillospiraceae</taxon>
        <taxon>Dysosmobacter</taxon>
    </lineage>
</organism>
<evidence type="ECO:0000256" key="1">
    <source>
        <dbReference type="SAM" id="MobiDB-lite"/>
    </source>
</evidence>
<protein>
    <submittedName>
        <fullName evidence="2">Uncharacterized protein</fullName>
    </submittedName>
</protein>
<reference evidence="2 3" key="1">
    <citation type="submission" date="2021-06" db="EMBL/GenBank/DDBJ databases">
        <authorList>
            <person name="Sun Q."/>
            <person name="Li D."/>
        </authorList>
    </citation>
    <scope>NUCLEOTIDE SEQUENCE [LARGE SCALE GENOMIC DNA]</scope>
    <source>
        <strain evidence="2 3">MSJ-2</strain>
    </source>
</reference>